<name>A0A9P6XHI4_RHIOR</name>
<accession>A0A9P6XHI4</accession>
<evidence type="ECO:0000313" key="2">
    <source>
        <dbReference type="Proteomes" id="UP000716291"/>
    </source>
</evidence>
<comment type="caution">
    <text evidence="1">The sequence shown here is derived from an EMBL/GenBank/DDBJ whole genome shotgun (WGS) entry which is preliminary data.</text>
</comment>
<organism evidence="1 2">
    <name type="scientific">Rhizopus oryzae</name>
    <name type="common">Mucormycosis agent</name>
    <name type="synonym">Rhizopus arrhizus var. delemar</name>
    <dbReference type="NCBI Taxonomy" id="64495"/>
    <lineage>
        <taxon>Eukaryota</taxon>
        <taxon>Fungi</taxon>
        <taxon>Fungi incertae sedis</taxon>
        <taxon>Mucoromycota</taxon>
        <taxon>Mucoromycotina</taxon>
        <taxon>Mucoromycetes</taxon>
        <taxon>Mucorales</taxon>
        <taxon>Mucorineae</taxon>
        <taxon>Rhizopodaceae</taxon>
        <taxon>Rhizopus</taxon>
    </lineage>
</organism>
<dbReference type="EMBL" id="JAANQT010000150">
    <property type="protein sequence ID" value="KAG1313947.1"/>
    <property type="molecule type" value="Genomic_DNA"/>
</dbReference>
<dbReference type="AlphaFoldDB" id="A0A9P6XHI4"/>
<proteinExistence type="predicted"/>
<gene>
    <name evidence="1" type="ORF">G6F64_001841</name>
</gene>
<protein>
    <submittedName>
        <fullName evidence="1">Uncharacterized protein</fullName>
    </submittedName>
</protein>
<reference evidence="1" key="1">
    <citation type="journal article" date="2020" name="Microb. Genom.">
        <title>Genetic diversity of clinical and environmental Mucorales isolates obtained from an investigation of mucormycosis cases among solid organ transplant recipients.</title>
        <authorList>
            <person name="Nguyen M.H."/>
            <person name="Kaul D."/>
            <person name="Muto C."/>
            <person name="Cheng S.J."/>
            <person name="Richter R.A."/>
            <person name="Bruno V.M."/>
            <person name="Liu G."/>
            <person name="Beyhan S."/>
            <person name="Sundermann A.J."/>
            <person name="Mounaud S."/>
            <person name="Pasculle A.W."/>
            <person name="Nierman W.C."/>
            <person name="Driscoll E."/>
            <person name="Cumbie R."/>
            <person name="Clancy C.J."/>
            <person name="Dupont C.L."/>
        </authorList>
    </citation>
    <scope>NUCLEOTIDE SEQUENCE</scope>
    <source>
        <strain evidence="1">GL11</strain>
    </source>
</reference>
<evidence type="ECO:0000313" key="1">
    <source>
        <dbReference type="EMBL" id="KAG1313947.1"/>
    </source>
</evidence>
<sequence>MPLVDTLKSNSFKSHIQSSQGNWINLAYVRKSPGNEDEVTRARLTTYMAESLRKYCHCRKIFVSDGSRIDAPILARDINGGPKVFDGNIQGMFSYLAFSTKKIRLYVIDYAGLSTDPNDIQRVIKIYKNIKELTVVHRSDIEILSHLNLKNNTVIKKFE</sequence>
<keyword evidence="2" id="KW-1185">Reference proteome</keyword>
<dbReference type="OrthoDB" id="2205399at2759"/>
<dbReference type="Proteomes" id="UP000716291">
    <property type="component" value="Unassembled WGS sequence"/>
</dbReference>